<sequence>MQSPRLPHYYYLPLALISFLFTFSVNFTMCVGIGSWSHNQVVNWGLGWFQGVDFFTMMYINIALSTLPIIMVTIYFIRQFLKRRELPIIRGLLLAILGFVVGLLFAKLVTGF</sequence>
<evidence type="ECO:0000313" key="3">
    <source>
        <dbReference type="Proteomes" id="UP000199021"/>
    </source>
</evidence>
<keyword evidence="3" id="KW-1185">Reference proteome</keyword>
<organism evidence="2 3">
    <name type="scientific">Neolewinella agarilytica</name>
    <dbReference type="NCBI Taxonomy" id="478744"/>
    <lineage>
        <taxon>Bacteria</taxon>
        <taxon>Pseudomonadati</taxon>
        <taxon>Bacteroidota</taxon>
        <taxon>Saprospiria</taxon>
        <taxon>Saprospirales</taxon>
        <taxon>Lewinellaceae</taxon>
        <taxon>Neolewinella</taxon>
    </lineage>
</organism>
<dbReference type="AlphaFoldDB" id="A0A1H9AVG0"/>
<dbReference type="InParanoid" id="A0A1H9AVG0"/>
<feature type="transmembrane region" description="Helical" evidence="1">
    <location>
        <begin position="56"/>
        <end position="77"/>
    </location>
</feature>
<accession>A0A1H9AVG0</accession>
<dbReference type="RefSeq" id="WP_090165413.1">
    <property type="nucleotide sequence ID" value="NZ_FOFB01000002.1"/>
</dbReference>
<reference evidence="3" key="1">
    <citation type="submission" date="2016-10" db="EMBL/GenBank/DDBJ databases">
        <authorList>
            <person name="Varghese N."/>
            <person name="Submissions S."/>
        </authorList>
    </citation>
    <scope>NUCLEOTIDE SEQUENCE [LARGE SCALE GENOMIC DNA]</scope>
    <source>
        <strain evidence="3">DSM 24740</strain>
    </source>
</reference>
<gene>
    <name evidence="2" type="ORF">SAMN05444359_102235</name>
</gene>
<protein>
    <submittedName>
        <fullName evidence="2">Uncharacterized protein</fullName>
    </submittedName>
</protein>
<feature type="transmembrane region" description="Helical" evidence="1">
    <location>
        <begin position="12"/>
        <end position="36"/>
    </location>
</feature>
<keyword evidence="1" id="KW-0812">Transmembrane</keyword>
<dbReference type="EMBL" id="FOFB01000002">
    <property type="protein sequence ID" value="SEP80481.1"/>
    <property type="molecule type" value="Genomic_DNA"/>
</dbReference>
<name>A0A1H9AVG0_9BACT</name>
<evidence type="ECO:0000256" key="1">
    <source>
        <dbReference type="SAM" id="Phobius"/>
    </source>
</evidence>
<proteinExistence type="predicted"/>
<dbReference type="Proteomes" id="UP000199021">
    <property type="component" value="Unassembled WGS sequence"/>
</dbReference>
<evidence type="ECO:0000313" key="2">
    <source>
        <dbReference type="EMBL" id="SEP80481.1"/>
    </source>
</evidence>
<keyword evidence="1" id="KW-0472">Membrane</keyword>
<feature type="transmembrane region" description="Helical" evidence="1">
    <location>
        <begin position="89"/>
        <end position="109"/>
    </location>
</feature>
<keyword evidence="1" id="KW-1133">Transmembrane helix</keyword>